<dbReference type="RefSeq" id="WP_132320460.1">
    <property type="nucleotide sequence ID" value="NZ_FWZT01000012.1"/>
</dbReference>
<evidence type="ECO:0000313" key="3">
    <source>
        <dbReference type="Proteomes" id="UP000192907"/>
    </source>
</evidence>
<feature type="transmembrane region" description="Helical" evidence="1">
    <location>
        <begin position="61"/>
        <end position="80"/>
    </location>
</feature>
<dbReference type="AlphaFoldDB" id="A0A1Y6C1J8"/>
<feature type="transmembrane region" description="Helical" evidence="1">
    <location>
        <begin position="92"/>
        <end position="110"/>
    </location>
</feature>
<protein>
    <submittedName>
        <fullName evidence="2">Uncharacterized protein</fullName>
    </submittedName>
</protein>
<keyword evidence="1" id="KW-1133">Transmembrane helix</keyword>
<name>A0A1Y6C1J8_9BACT</name>
<evidence type="ECO:0000313" key="2">
    <source>
        <dbReference type="EMBL" id="SMF40627.1"/>
    </source>
</evidence>
<gene>
    <name evidence="2" type="ORF">SAMN06296036_11294</name>
</gene>
<proteinExistence type="predicted"/>
<dbReference type="Proteomes" id="UP000192907">
    <property type="component" value="Unassembled WGS sequence"/>
</dbReference>
<reference evidence="3" key="1">
    <citation type="submission" date="2017-04" db="EMBL/GenBank/DDBJ databases">
        <authorList>
            <person name="Varghese N."/>
            <person name="Submissions S."/>
        </authorList>
    </citation>
    <scope>NUCLEOTIDE SEQUENCE [LARGE SCALE GENOMIC DNA]</scope>
    <source>
        <strain evidence="3">RKEM611</strain>
    </source>
</reference>
<dbReference type="EMBL" id="FWZT01000012">
    <property type="protein sequence ID" value="SMF40627.1"/>
    <property type="molecule type" value="Genomic_DNA"/>
</dbReference>
<organism evidence="2 3">
    <name type="scientific">Pseudobacteriovorax antillogorgiicola</name>
    <dbReference type="NCBI Taxonomy" id="1513793"/>
    <lineage>
        <taxon>Bacteria</taxon>
        <taxon>Pseudomonadati</taxon>
        <taxon>Bdellovibrionota</taxon>
        <taxon>Oligoflexia</taxon>
        <taxon>Oligoflexales</taxon>
        <taxon>Pseudobacteriovoracaceae</taxon>
        <taxon>Pseudobacteriovorax</taxon>
    </lineage>
</organism>
<keyword evidence="1" id="KW-0812">Transmembrane</keyword>
<sequence length="229" mass="26040">MQTFISPIIFFVLLLFQLLLNPKSSFVEIVIIAFPSLLFFVFCMALARGFRYFWRDRSPRFAFLFHGSPIVAYIALILGYYRQGAAGTSFRWFFILAGVALATAISPLIYRAGKRLSNDSNLARSLGVVLVLLLMSPYFLSSPPEEEKTLVVESQHPLAMACQQEDKIQSTLPLFYPLYSLITRRDFCLFLPDFLALEGYENRSQVLIILESTQQLEALPAGFRKPLSQ</sequence>
<keyword evidence="1" id="KW-0472">Membrane</keyword>
<accession>A0A1Y6C1J8</accession>
<dbReference type="STRING" id="1513793.SAMN06296036_11294"/>
<keyword evidence="3" id="KW-1185">Reference proteome</keyword>
<evidence type="ECO:0000256" key="1">
    <source>
        <dbReference type="SAM" id="Phobius"/>
    </source>
</evidence>
<feature type="transmembrane region" description="Helical" evidence="1">
    <location>
        <begin position="122"/>
        <end position="140"/>
    </location>
</feature>